<dbReference type="AlphaFoldDB" id="A0A1X0QKJ4"/>
<reference evidence="2 3" key="1">
    <citation type="journal article" date="2017" name="Environ. Microbiol.">
        <title>Decay of the glycolytic pathway and adaptation to intranuclear parasitism within Enterocytozoonidae microsporidia.</title>
        <authorList>
            <person name="Wiredu Boakye D."/>
            <person name="Jaroenlak P."/>
            <person name="Prachumwat A."/>
            <person name="Williams T.A."/>
            <person name="Bateman K.S."/>
            <person name="Itsathitphaisarn O."/>
            <person name="Sritunyalucksana K."/>
            <person name="Paszkiewicz K.H."/>
            <person name="Moore K.A."/>
            <person name="Stentiford G.D."/>
            <person name="Williams B.A."/>
        </authorList>
    </citation>
    <scope>NUCLEOTIDE SEQUENCE [LARGE SCALE GENOMIC DNA]</scope>
    <source>
        <strain evidence="3">canceri</strain>
    </source>
</reference>
<dbReference type="VEuPathDB" id="MicrosporidiaDB:A0H76_1829"/>
<dbReference type="EMBL" id="LTAI01000044">
    <property type="protein sequence ID" value="ORE00254.1"/>
    <property type="molecule type" value="Genomic_DNA"/>
</dbReference>
<proteinExistence type="predicted"/>
<accession>A0A1X0QKJ4</accession>
<dbReference type="VEuPathDB" id="MicrosporidiaDB:HERIO_1625"/>
<feature type="domain" description="PCI" evidence="1">
    <location>
        <begin position="208"/>
        <end position="270"/>
    </location>
</feature>
<evidence type="ECO:0000313" key="3">
    <source>
        <dbReference type="Proteomes" id="UP000192501"/>
    </source>
</evidence>
<sequence>MTDKMNLYLEKRLWYELGNEIIENINKDYRISYDYLMKSHKFIHPITLTKILCEMIKISQGDPKEIYEIINSIEDHPQLVLSVKIHYLLVLIRNDLVNFNESDVYLILNENLNSENNKLAKALAFNYYVSIENYDEALKDVCDSEHIDPYNLCFSCLSSLSYFNFLEIIDLNIFNSMRDCEIKSLIQRLADNDFRIPDLSIHNLNSDTINRKFKILQITSLIRAYSSNIISFDYLTDNIQVSENDLIKLLMIAIGAKVINGWIDHESKIFNCISLSPIKLKAEDVVRIKDRFIELRDKVNDVINLL</sequence>
<name>A0A1X0QKJ4_9MICR</name>
<comment type="caution">
    <text evidence="2">The sequence shown here is derived from an EMBL/GenBank/DDBJ whole genome shotgun (WGS) entry which is preliminary data.</text>
</comment>
<evidence type="ECO:0000259" key="1">
    <source>
        <dbReference type="Pfam" id="PF01399"/>
    </source>
</evidence>
<gene>
    <name evidence="2" type="ORF">A0H76_1829</name>
</gene>
<dbReference type="Proteomes" id="UP000192501">
    <property type="component" value="Unassembled WGS sequence"/>
</dbReference>
<evidence type="ECO:0000313" key="2">
    <source>
        <dbReference type="EMBL" id="ORE00254.1"/>
    </source>
</evidence>
<dbReference type="Pfam" id="PF01399">
    <property type="entry name" value="PCI"/>
    <property type="match status" value="1"/>
</dbReference>
<dbReference type="InterPro" id="IPR000717">
    <property type="entry name" value="PCI_dom"/>
</dbReference>
<protein>
    <recommendedName>
        <fullName evidence="1">PCI domain-containing protein</fullName>
    </recommendedName>
</protein>
<organism evidence="2 3">
    <name type="scientific">Hepatospora eriocheir</name>
    <dbReference type="NCBI Taxonomy" id="1081669"/>
    <lineage>
        <taxon>Eukaryota</taxon>
        <taxon>Fungi</taxon>
        <taxon>Fungi incertae sedis</taxon>
        <taxon>Microsporidia</taxon>
        <taxon>Hepatosporidae</taxon>
        <taxon>Hepatospora</taxon>
    </lineage>
</organism>